<dbReference type="InterPro" id="IPR020559">
    <property type="entry name" value="PRibGlycinamide_synth_CS"/>
</dbReference>
<dbReference type="InterPro" id="IPR013815">
    <property type="entry name" value="ATP_grasp_subdomain_1"/>
</dbReference>
<dbReference type="Pfam" id="PF02843">
    <property type="entry name" value="GARS_C"/>
    <property type="match status" value="1"/>
</dbReference>
<dbReference type="PANTHER" id="PTHR43472:SF1">
    <property type="entry name" value="PHOSPHORIBOSYLAMINE--GLYCINE LIGASE, CHLOROPLASTIC"/>
    <property type="match status" value="1"/>
</dbReference>
<dbReference type="Gene3D" id="3.40.50.20">
    <property type="match status" value="1"/>
</dbReference>
<dbReference type="GO" id="GO:0005524">
    <property type="term" value="F:ATP binding"/>
    <property type="evidence" value="ECO:0007669"/>
    <property type="project" value="UniProtKB-KW"/>
</dbReference>
<dbReference type="HAMAP" id="MF_00138">
    <property type="entry name" value="GARS"/>
    <property type="match status" value="1"/>
</dbReference>
<evidence type="ECO:0000256" key="8">
    <source>
        <dbReference type="ARBA" id="ARBA00042242"/>
    </source>
</evidence>
<dbReference type="InterPro" id="IPR020562">
    <property type="entry name" value="PRibGlycinamide_synth_N"/>
</dbReference>
<dbReference type="Gene3D" id="3.30.470.20">
    <property type="entry name" value="ATP-grasp fold, B domain"/>
    <property type="match status" value="1"/>
</dbReference>
<evidence type="ECO:0000256" key="6">
    <source>
        <dbReference type="ARBA" id="ARBA00022840"/>
    </source>
</evidence>
<dbReference type="InterPro" id="IPR011761">
    <property type="entry name" value="ATP-grasp"/>
</dbReference>
<dbReference type="EC" id="6.3.4.13" evidence="2"/>
<dbReference type="InterPro" id="IPR011054">
    <property type="entry name" value="Rudment_hybrid_motif"/>
</dbReference>
<dbReference type="InterPro" id="IPR037123">
    <property type="entry name" value="PRibGlycinamide_synth_C_sf"/>
</dbReference>
<dbReference type="GO" id="GO:0004637">
    <property type="term" value="F:phosphoribosylamine-glycine ligase activity"/>
    <property type="evidence" value="ECO:0007669"/>
    <property type="project" value="UniProtKB-EC"/>
</dbReference>
<dbReference type="SMART" id="SM01210">
    <property type="entry name" value="GARS_C"/>
    <property type="match status" value="1"/>
</dbReference>
<dbReference type="InterPro" id="IPR020560">
    <property type="entry name" value="PRibGlycinamide_synth_C-dom"/>
</dbReference>
<evidence type="ECO:0000256" key="2">
    <source>
        <dbReference type="ARBA" id="ARBA00013255"/>
    </source>
</evidence>
<dbReference type="PROSITE" id="PS50975">
    <property type="entry name" value="ATP_GRASP"/>
    <property type="match status" value="1"/>
</dbReference>
<keyword evidence="6" id="KW-0067">ATP-binding</keyword>
<evidence type="ECO:0000256" key="7">
    <source>
        <dbReference type="ARBA" id="ARBA00038345"/>
    </source>
</evidence>
<dbReference type="Gene3D" id="3.30.1490.20">
    <property type="entry name" value="ATP-grasp fold, A domain"/>
    <property type="match status" value="1"/>
</dbReference>
<dbReference type="SMART" id="SM01209">
    <property type="entry name" value="GARS_A"/>
    <property type="match status" value="1"/>
</dbReference>
<name>A0A381RDX9_9ZZZZ</name>
<accession>A0A381RDX9</accession>
<dbReference type="AlphaFoldDB" id="A0A381RDX9"/>
<dbReference type="GO" id="GO:0009113">
    <property type="term" value="P:purine nucleobase biosynthetic process"/>
    <property type="evidence" value="ECO:0007669"/>
    <property type="project" value="InterPro"/>
</dbReference>
<dbReference type="SUPFAM" id="SSF52440">
    <property type="entry name" value="PreATP-grasp domain"/>
    <property type="match status" value="1"/>
</dbReference>
<evidence type="ECO:0000256" key="9">
    <source>
        <dbReference type="ARBA" id="ARBA00042864"/>
    </source>
</evidence>
<dbReference type="EMBL" id="UINC01001804">
    <property type="protein sequence ID" value="SUZ89109.1"/>
    <property type="molecule type" value="Genomic_DNA"/>
</dbReference>
<comment type="similarity">
    <text evidence="7">Belongs to the GARS family.</text>
</comment>
<dbReference type="InterPro" id="IPR000115">
    <property type="entry name" value="PRibGlycinamide_synth"/>
</dbReference>
<dbReference type="SUPFAM" id="SSF56059">
    <property type="entry name" value="Glutathione synthetase ATP-binding domain-like"/>
    <property type="match status" value="1"/>
</dbReference>
<evidence type="ECO:0000256" key="4">
    <source>
        <dbReference type="ARBA" id="ARBA00022741"/>
    </source>
</evidence>
<dbReference type="Gene3D" id="3.90.600.10">
    <property type="entry name" value="Phosphoribosylglycinamide synthetase, C-terminal domain"/>
    <property type="match status" value="1"/>
</dbReference>
<dbReference type="Pfam" id="PF01071">
    <property type="entry name" value="GARS_A"/>
    <property type="match status" value="1"/>
</dbReference>
<evidence type="ECO:0000259" key="10">
    <source>
        <dbReference type="PROSITE" id="PS50975"/>
    </source>
</evidence>
<dbReference type="SUPFAM" id="SSF51246">
    <property type="entry name" value="Rudiment single hybrid motif"/>
    <property type="match status" value="1"/>
</dbReference>
<evidence type="ECO:0000256" key="1">
    <source>
        <dbReference type="ARBA" id="ARBA00005174"/>
    </source>
</evidence>
<dbReference type="InterPro" id="IPR020561">
    <property type="entry name" value="PRibGlycinamid_synth_ATP-grasp"/>
</dbReference>
<evidence type="ECO:0000256" key="5">
    <source>
        <dbReference type="ARBA" id="ARBA00022755"/>
    </source>
</evidence>
<protein>
    <recommendedName>
        <fullName evidence="2">phosphoribosylamine--glycine ligase</fullName>
        <ecNumber evidence="2">6.3.4.13</ecNumber>
    </recommendedName>
    <alternativeName>
        <fullName evidence="8">Glycinamide ribonucleotide synthetase</fullName>
    </alternativeName>
    <alternativeName>
        <fullName evidence="9">Phosphoribosylglycinamide synthetase</fullName>
    </alternativeName>
</protein>
<proteinExistence type="inferred from homology"/>
<dbReference type="PROSITE" id="PS00184">
    <property type="entry name" value="GARS"/>
    <property type="match status" value="1"/>
</dbReference>
<keyword evidence="4" id="KW-0547">Nucleotide-binding</keyword>
<evidence type="ECO:0000256" key="3">
    <source>
        <dbReference type="ARBA" id="ARBA00022598"/>
    </source>
</evidence>
<dbReference type="NCBIfam" id="TIGR00877">
    <property type="entry name" value="purD"/>
    <property type="match status" value="1"/>
</dbReference>
<dbReference type="Pfam" id="PF02844">
    <property type="entry name" value="GARS_N"/>
    <property type="match status" value="1"/>
</dbReference>
<dbReference type="PANTHER" id="PTHR43472">
    <property type="entry name" value="PHOSPHORIBOSYLAMINE--GLYCINE LIGASE"/>
    <property type="match status" value="1"/>
</dbReference>
<dbReference type="UniPathway" id="UPA00074">
    <property type="reaction ID" value="UER00125"/>
</dbReference>
<feature type="domain" description="ATP-grasp" evidence="10">
    <location>
        <begin position="107"/>
        <end position="313"/>
    </location>
</feature>
<dbReference type="InterPro" id="IPR016185">
    <property type="entry name" value="PreATP-grasp_dom_sf"/>
</dbReference>
<dbReference type="GO" id="GO:0006189">
    <property type="term" value="P:'de novo' IMP biosynthetic process"/>
    <property type="evidence" value="ECO:0007669"/>
    <property type="project" value="UniProtKB-UniPathway"/>
</dbReference>
<reference evidence="11" key="1">
    <citation type="submission" date="2018-05" db="EMBL/GenBank/DDBJ databases">
        <authorList>
            <person name="Lanie J.A."/>
            <person name="Ng W.-L."/>
            <person name="Kazmierczak K.M."/>
            <person name="Andrzejewski T.M."/>
            <person name="Davidsen T.M."/>
            <person name="Wayne K.J."/>
            <person name="Tettelin H."/>
            <person name="Glass J.I."/>
            <person name="Rusch D."/>
            <person name="Podicherti R."/>
            <person name="Tsui H.-C.T."/>
            <person name="Winkler M.E."/>
        </authorList>
    </citation>
    <scope>NUCLEOTIDE SEQUENCE</scope>
</reference>
<organism evidence="11">
    <name type="scientific">marine metagenome</name>
    <dbReference type="NCBI Taxonomy" id="408172"/>
    <lineage>
        <taxon>unclassified sequences</taxon>
        <taxon>metagenomes</taxon>
        <taxon>ecological metagenomes</taxon>
    </lineage>
</organism>
<sequence>MRILIVGNGGREHTLAWKLQKDAPEAKLFVTQPNGGMDSEIEPVAIAPGDVVALAGWASAQDMDLVVVGPEAPLAAGLVDRLYRSGVPAFGPTKAAASIESSKSYAEELMRRASVPAATSASFVNHGEASAYVQEHGAPIVVKASGLAAGKGVIVCETVEEALLALEQIMEDRAFGEAGREVVIQEFMQGEEISVFALSDGRDGVLMLPSQDYKRVGEGDAGPNTGGMGAYAPVSLSSEALLVQIHDNIIHPTLAALRDDNSEFSGVLYAGIMLTESGPRIFEFNCRFGDPEAQVVLPLLESSLLDPMLEVARGGRVSGTSLQWSAGSALTTVLASEGYPGPYPKGRAIHIPESVRDDPDVLLFHAGTTSGADGLETSGGRVMAVTGLGTTLSEAAAKSREAADAIEFSGKQFRNDIGWREFARAERESPGTEPGPG</sequence>
<dbReference type="GO" id="GO:0046872">
    <property type="term" value="F:metal ion binding"/>
    <property type="evidence" value="ECO:0007669"/>
    <property type="project" value="InterPro"/>
</dbReference>
<keyword evidence="5" id="KW-0658">Purine biosynthesis</keyword>
<keyword evidence="3" id="KW-0436">Ligase</keyword>
<comment type="pathway">
    <text evidence="1">Purine metabolism; IMP biosynthesis via de novo pathway; N(1)-(5-phospho-D-ribosyl)glycinamide from 5-phospho-alpha-D-ribose 1-diphosphate: step 2/2.</text>
</comment>
<gene>
    <name evidence="11" type="ORF">METZ01_LOCUS41963</name>
</gene>
<evidence type="ECO:0000313" key="11">
    <source>
        <dbReference type="EMBL" id="SUZ89109.1"/>
    </source>
</evidence>